<feature type="domain" description="DUF7373" evidence="1">
    <location>
        <begin position="40"/>
        <end position="231"/>
    </location>
</feature>
<reference evidence="3 4" key="1">
    <citation type="submission" date="2024-06" db="EMBL/GenBank/DDBJ databases">
        <title>The Natural Products Discovery Center: Release of the First 8490 Sequenced Strains for Exploring Actinobacteria Biosynthetic Diversity.</title>
        <authorList>
            <person name="Kalkreuter E."/>
            <person name="Kautsar S.A."/>
            <person name="Yang D."/>
            <person name="Bader C.D."/>
            <person name="Teijaro C.N."/>
            <person name="Fluegel L."/>
            <person name="Davis C.M."/>
            <person name="Simpson J.R."/>
            <person name="Lauterbach L."/>
            <person name="Steele A.D."/>
            <person name="Gui C."/>
            <person name="Meng S."/>
            <person name="Li G."/>
            <person name="Viehrig K."/>
            <person name="Ye F."/>
            <person name="Su P."/>
            <person name="Kiefer A.F."/>
            <person name="Nichols A."/>
            <person name="Cepeda A.J."/>
            <person name="Yan W."/>
            <person name="Fan B."/>
            <person name="Jiang Y."/>
            <person name="Adhikari A."/>
            <person name="Zheng C.-J."/>
            <person name="Schuster L."/>
            <person name="Cowan T.M."/>
            <person name="Smanski M.J."/>
            <person name="Chevrette M.G."/>
            <person name="De Carvalho L.P.S."/>
            <person name="Shen B."/>
        </authorList>
    </citation>
    <scope>NUCLEOTIDE SEQUENCE [LARGE SCALE GENOMIC DNA]</scope>
    <source>
        <strain evidence="3 4">NPDC019708</strain>
    </source>
</reference>
<evidence type="ECO:0000313" key="3">
    <source>
        <dbReference type="EMBL" id="MEU1952272.1"/>
    </source>
</evidence>
<keyword evidence="4" id="KW-1185">Reference proteome</keyword>
<name>A0ABV2WN06_9NOCA</name>
<gene>
    <name evidence="3" type="ORF">ABZ510_10450</name>
</gene>
<accession>A0ABV2WN06</accession>
<proteinExistence type="predicted"/>
<dbReference type="Pfam" id="PF24092">
    <property type="entry name" value="DUF7373_C"/>
    <property type="match status" value="1"/>
</dbReference>
<feature type="domain" description="DUF7373" evidence="2">
    <location>
        <begin position="243"/>
        <end position="367"/>
    </location>
</feature>
<dbReference type="RefSeq" id="WP_357154267.1">
    <property type="nucleotide sequence ID" value="NZ_JBEYBF010000005.1"/>
</dbReference>
<dbReference type="InterPro" id="IPR056463">
    <property type="entry name" value="DUF7373_C"/>
</dbReference>
<sequence>MATVLAAGCGPGANGADPAVDVAALQTGNYRTTPRSPEEVRTSANIDIQEALRLGEHVALIMETGPKLVFTRIAHQQRIFTRTDPPRIVDNFSAAAPGFIAGWETIGQRREDELHGRSVDLTVMRFSTPESAAQAARALADGLWHSRYPPVGTIPIPGYTDAFGQARAHGAVSAAVARNEFVLWTYIGGGVDIPPDQTALTGLAAEVFDTQFERLRNYEPTPEAELADLPVDRDGLLSYTLPAPDGTAEAVMSANTALHLLQRPDLTKRAFDDARVDLVVHGEPEIYRAGDEPAADRLHAYFVDRLEPEYRAVDNPPGMPEAHCAEDPDSTGSLKCLFTAGRYSVIMNGTQIQDLHQKVSAQYKLLEQVP</sequence>
<dbReference type="EMBL" id="JBEYBF010000005">
    <property type="protein sequence ID" value="MEU1952272.1"/>
    <property type="molecule type" value="Genomic_DNA"/>
</dbReference>
<dbReference type="Proteomes" id="UP001550628">
    <property type="component" value="Unassembled WGS sequence"/>
</dbReference>
<protein>
    <recommendedName>
        <fullName evidence="5">Lipoprotein</fullName>
    </recommendedName>
</protein>
<organism evidence="3 4">
    <name type="scientific">Nocardia rhamnosiphila</name>
    <dbReference type="NCBI Taxonomy" id="426716"/>
    <lineage>
        <taxon>Bacteria</taxon>
        <taxon>Bacillati</taxon>
        <taxon>Actinomycetota</taxon>
        <taxon>Actinomycetes</taxon>
        <taxon>Mycobacteriales</taxon>
        <taxon>Nocardiaceae</taxon>
        <taxon>Nocardia</taxon>
    </lineage>
</organism>
<evidence type="ECO:0000313" key="4">
    <source>
        <dbReference type="Proteomes" id="UP001550628"/>
    </source>
</evidence>
<evidence type="ECO:0008006" key="5">
    <source>
        <dbReference type="Google" id="ProtNLM"/>
    </source>
</evidence>
<evidence type="ECO:0000259" key="1">
    <source>
        <dbReference type="Pfam" id="PF24088"/>
    </source>
</evidence>
<dbReference type="Pfam" id="PF24088">
    <property type="entry name" value="DUF7373"/>
    <property type="match status" value="1"/>
</dbReference>
<dbReference type="InterPro" id="IPR055797">
    <property type="entry name" value="DUF7373"/>
</dbReference>
<evidence type="ECO:0000259" key="2">
    <source>
        <dbReference type="Pfam" id="PF24092"/>
    </source>
</evidence>
<comment type="caution">
    <text evidence="3">The sequence shown here is derived from an EMBL/GenBank/DDBJ whole genome shotgun (WGS) entry which is preliminary data.</text>
</comment>